<dbReference type="InterPro" id="IPR013320">
    <property type="entry name" value="ConA-like_dom_sf"/>
</dbReference>
<dbReference type="SUPFAM" id="SSF49899">
    <property type="entry name" value="Concanavalin A-like lectins/glucanases"/>
    <property type="match status" value="1"/>
</dbReference>
<dbReference type="RefSeq" id="WP_147655747.1">
    <property type="nucleotide sequence ID" value="NZ_BMFM01000001.1"/>
</dbReference>
<dbReference type="PANTHER" id="PTHR35332:SF2">
    <property type="entry name" value="REGULATION OF ENOLASE PROTEIN 1"/>
    <property type="match status" value="1"/>
</dbReference>
<dbReference type="InterPro" id="IPR009784">
    <property type="entry name" value="DUF1349"/>
</dbReference>
<accession>A0A5B9DMQ5</accession>
<dbReference type="PIRSF" id="PIRSF022704">
    <property type="entry name" value="UCP022704"/>
    <property type="match status" value="1"/>
</dbReference>
<gene>
    <name evidence="1" type="ORF">FNA67_08515</name>
</gene>
<dbReference type="Pfam" id="PF07081">
    <property type="entry name" value="DUF1349"/>
    <property type="match status" value="1"/>
</dbReference>
<dbReference type="Gene3D" id="2.60.120.200">
    <property type="match status" value="1"/>
</dbReference>
<proteinExistence type="predicted"/>
<dbReference type="KEGG" id="yti:FNA67_08515"/>
<dbReference type="AlphaFoldDB" id="A0A5B9DMQ5"/>
<dbReference type="InterPro" id="IPR015987">
    <property type="entry name" value="UCP022704"/>
</dbReference>
<keyword evidence="2" id="KW-1185">Reference proteome</keyword>
<dbReference type="OrthoDB" id="9814707at2"/>
<reference evidence="1 2" key="1">
    <citation type="journal article" date="2015" name="Int. J. Syst. Evol. Microbiol.">
        <title>Youhaiella tibetensis gen. nov., sp. nov., isolated from subsurface sediment.</title>
        <authorList>
            <person name="Wang Y.X."/>
            <person name="Huang F.Q."/>
            <person name="Nogi Y."/>
            <person name="Pang S.J."/>
            <person name="Wang P.K."/>
            <person name="Lv J."/>
        </authorList>
    </citation>
    <scope>NUCLEOTIDE SEQUENCE [LARGE SCALE GENOMIC DNA]</scope>
    <source>
        <strain evidence="2">fig4</strain>
    </source>
</reference>
<organism evidence="1 2">
    <name type="scientific">Paradevosia tibetensis</name>
    <dbReference type="NCBI Taxonomy" id="1447062"/>
    <lineage>
        <taxon>Bacteria</taxon>
        <taxon>Pseudomonadati</taxon>
        <taxon>Pseudomonadota</taxon>
        <taxon>Alphaproteobacteria</taxon>
        <taxon>Hyphomicrobiales</taxon>
        <taxon>Devosiaceae</taxon>
        <taxon>Paradevosia</taxon>
    </lineage>
</organism>
<evidence type="ECO:0000313" key="1">
    <source>
        <dbReference type="EMBL" id="QEE20215.1"/>
    </source>
</evidence>
<dbReference type="Proteomes" id="UP000321062">
    <property type="component" value="Chromosome"/>
</dbReference>
<sequence length="187" mass="21100">MPVWHNDPPIWGEEGGVLAVTTARETDFWNNTFYGFLHDNGHFYAEPVEGDFSAELQVSADYAELYDQAGLMLRVDERNWLKAGVEFTDGYMHFSVVVTRDDQSDWSVLRLDGASSQPVTLRLTRHAEALRVQLLVGGEWRLVRLAYLAMPPSVEIGRMCCSPVGEGLEVRFDRYVIGPPIAKELHA</sequence>
<evidence type="ECO:0000313" key="2">
    <source>
        <dbReference type="Proteomes" id="UP000321062"/>
    </source>
</evidence>
<name>A0A5B9DMQ5_9HYPH</name>
<protein>
    <submittedName>
        <fullName evidence="1">DUF1349 domain-containing protein</fullName>
    </submittedName>
</protein>
<dbReference type="PANTHER" id="PTHR35332">
    <property type="entry name" value="REGULATION OF ENOLASE PROTEIN 1"/>
    <property type="match status" value="1"/>
</dbReference>
<dbReference type="EMBL" id="CP041690">
    <property type="protein sequence ID" value="QEE20215.1"/>
    <property type="molecule type" value="Genomic_DNA"/>
</dbReference>